<name>A0A438EU31_VITVI</name>
<feature type="signal peptide" evidence="2">
    <location>
        <begin position="1"/>
        <end position="23"/>
    </location>
</feature>
<dbReference type="PANTHER" id="PTHR33116">
    <property type="entry name" value="REVERSE TRANSCRIPTASE ZINC-BINDING DOMAIN-CONTAINING PROTEIN-RELATED-RELATED"/>
    <property type="match status" value="1"/>
</dbReference>
<dbReference type="Proteomes" id="UP000288805">
    <property type="component" value="Unassembled WGS sequence"/>
</dbReference>
<feature type="transmembrane region" description="Helical" evidence="1">
    <location>
        <begin position="206"/>
        <end position="223"/>
    </location>
</feature>
<gene>
    <name evidence="4" type="ORF">CK203_111843</name>
</gene>
<comment type="caution">
    <text evidence="4">The sequence shown here is derived from an EMBL/GenBank/DDBJ whole genome shotgun (WGS) entry which is preliminary data.</text>
</comment>
<proteinExistence type="predicted"/>
<evidence type="ECO:0000256" key="2">
    <source>
        <dbReference type="SAM" id="SignalP"/>
    </source>
</evidence>
<feature type="domain" description="Reverse transcriptase" evidence="3">
    <location>
        <begin position="1"/>
        <end position="127"/>
    </location>
</feature>
<dbReference type="Pfam" id="PF00078">
    <property type="entry name" value="RVT_1"/>
    <property type="match status" value="1"/>
</dbReference>
<accession>A0A438EU31</accession>
<dbReference type="AlphaFoldDB" id="A0A438EU31"/>
<evidence type="ECO:0000313" key="4">
    <source>
        <dbReference type="EMBL" id="RVW51237.1"/>
    </source>
</evidence>
<dbReference type="PANTHER" id="PTHR33116:SF85">
    <property type="entry name" value="REVERSE TRANSCRIPTASE ZINC-BINDING DOMAIN-CONTAINING PROTEIN"/>
    <property type="match status" value="1"/>
</dbReference>
<feature type="chain" id="PRO_5019054585" description="Reverse transcriptase domain-containing protein" evidence="2">
    <location>
        <begin position="24"/>
        <end position="225"/>
    </location>
</feature>
<evidence type="ECO:0000313" key="5">
    <source>
        <dbReference type="Proteomes" id="UP000288805"/>
    </source>
</evidence>
<feature type="transmembrane region" description="Helical" evidence="1">
    <location>
        <begin position="179"/>
        <end position="200"/>
    </location>
</feature>
<organism evidence="4 5">
    <name type="scientific">Vitis vinifera</name>
    <name type="common">Grape</name>
    <dbReference type="NCBI Taxonomy" id="29760"/>
    <lineage>
        <taxon>Eukaryota</taxon>
        <taxon>Viridiplantae</taxon>
        <taxon>Streptophyta</taxon>
        <taxon>Embryophyta</taxon>
        <taxon>Tracheophyta</taxon>
        <taxon>Spermatophyta</taxon>
        <taxon>Magnoliopsida</taxon>
        <taxon>eudicotyledons</taxon>
        <taxon>Gunneridae</taxon>
        <taxon>Pentapetalae</taxon>
        <taxon>rosids</taxon>
        <taxon>Vitales</taxon>
        <taxon>Vitaceae</taxon>
        <taxon>Viteae</taxon>
        <taxon>Vitis</taxon>
    </lineage>
</organism>
<sequence>MRSLRESNLLSPFLLVLAMEALGCLLRREREGGFLIGFKVNGRDGEGLEVSHLLFVDDTLVFCDAFSDQKTYLSWLLMWFETISGLKINLTKSELILVGRVEVLEELAFEVGCKLGVLPTTYLGLPLDAAHNSLGAWDRQEKEEEEEGVRGVGVRYLHLLDKALLCKWNWRFATERECFLARLLEVGSLVLFPVGVVWNAWVPPKVVVEALVLTFWGLLGVAFHY</sequence>
<dbReference type="EMBL" id="QGNW01001185">
    <property type="protein sequence ID" value="RVW51237.1"/>
    <property type="molecule type" value="Genomic_DNA"/>
</dbReference>
<keyword evidence="1" id="KW-0472">Membrane</keyword>
<keyword evidence="2" id="KW-0732">Signal</keyword>
<evidence type="ECO:0000259" key="3">
    <source>
        <dbReference type="PROSITE" id="PS50878"/>
    </source>
</evidence>
<protein>
    <recommendedName>
        <fullName evidence="3">Reverse transcriptase domain-containing protein</fullName>
    </recommendedName>
</protein>
<keyword evidence="1" id="KW-0812">Transmembrane</keyword>
<dbReference type="InterPro" id="IPR000477">
    <property type="entry name" value="RT_dom"/>
</dbReference>
<keyword evidence="1" id="KW-1133">Transmembrane helix</keyword>
<evidence type="ECO:0000256" key="1">
    <source>
        <dbReference type="SAM" id="Phobius"/>
    </source>
</evidence>
<dbReference type="PROSITE" id="PS50878">
    <property type="entry name" value="RT_POL"/>
    <property type="match status" value="1"/>
</dbReference>
<reference evidence="4 5" key="1">
    <citation type="journal article" date="2018" name="PLoS Genet.">
        <title>Population sequencing reveals clonal diversity and ancestral inbreeding in the grapevine cultivar Chardonnay.</title>
        <authorList>
            <person name="Roach M.J."/>
            <person name="Johnson D.L."/>
            <person name="Bohlmann J."/>
            <person name="van Vuuren H.J."/>
            <person name="Jones S.J."/>
            <person name="Pretorius I.S."/>
            <person name="Schmidt S.A."/>
            <person name="Borneman A.R."/>
        </authorList>
    </citation>
    <scope>NUCLEOTIDE SEQUENCE [LARGE SCALE GENOMIC DNA]</scope>
    <source>
        <strain evidence="5">cv. Chardonnay</strain>
        <tissue evidence="4">Leaf</tissue>
    </source>
</reference>